<organism evidence="1">
    <name type="scientific">marine sediment metagenome</name>
    <dbReference type="NCBI Taxonomy" id="412755"/>
    <lineage>
        <taxon>unclassified sequences</taxon>
        <taxon>metagenomes</taxon>
        <taxon>ecological metagenomes</taxon>
    </lineage>
</organism>
<reference evidence="1" key="1">
    <citation type="journal article" date="2014" name="Front. Microbiol.">
        <title>High frequency of phylogenetically diverse reductive dehalogenase-homologous genes in deep subseafloor sedimentary metagenomes.</title>
        <authorList>
            <person name="Kawai M."/>
            <person name="Futagami T."/>
            <person name="Toyoda A."/>
            <person name="Takaki Y."/>
            <person name="Nishi S."/>
            <person name="Hori S."/>
            <person name="Arai W."/>
            <person name="Tsubouchi T."/>
            <person name="Morono Y."/>
            <person name="Uchiyama I."/>
            <person name="Ito T."/>
            <person name="Fujiyama A."/>
            <person name="Inagaki F."/>
            <person name="Takami H."/>
        </authorList>
    </citation>
    <scope>NUCLEOTIDE SEQUENCE</scope>
    <source>
        <strain evidence="1">Expedition CK06-06</strain>
    </source>
</reference>
<name>X1RDJ6_9ZZZZ</name>
<proteinExistence type="predicted"/>
<sequence length="58" mass="6578">LRIKAAETERSISELVEEAIKFSLAEDSIDLAAFDERKDEPSLAFEDVLKKLKRDGKI</sequence>
<accession>X1RDJ6</accession>
<dbReference type="EMBL" id="BARV01040401">
    <property type="protein sequence ID" value="GAI53664.1"/>
    <property type="molecule type" value="Genomic_DNA"/>
</dbReference>
<gene>
    <name evidence="1" type="ORF">S06H3_61570</name>
</gene>
<dbReference type="AlphaFoldDB" id="X1RDJ6"/>
<evidence type="ECO:0000313" key="1">
    <source>
        <dbReference type="EMBL" id="GAI53664.1"/>
    </source>
</evidence>
<feature type="non-terminal residue" evidence="1">
    <location>
        <position position="1"/>
    </location>
</feature>
<comment type="caution">
    <text evidence="1">The sequence shown here is derived from an EMBL/GenBank/DDBJ whole genome shotgun (WGS) entry which is preliminary data.</text>
</comment>
<protein>
    <submittedName>
        <fullName evidence="1">Uncharacterized protein</fullName>
    </submittedName>
</protein>